<dbReference type="Gene3D" id="1.20.58.340">
    <property type="entry name" value="Magnesium transport protein CorA, transmembrane region"/>
    <property type="match status" value="2"/>
</dbReference>
<dbReference type="Gene3D" id="3.30.460.20">
    <property type="entry name" value="CorA soluble domain-like"/>
    <property type="match status" value="1"/>
</dbReference>
<gene>
    <name evidence="9" type="ORF">KGD84_12530</name>
</gene>
<feature type="transmembrane region" description="Helical" evidence="8">
    <location>
        <begin position="311"/>
        <end position="331"/>
    </location>
</feature>
<evidence type="ECO:0000256" key="8">
    <source>
        <dbReference type="SAM" id="Phobius"/>
    </source>
</evidence>
<evidence type="ECO:0000256" key="2">
    <source>
        <dbReference type="ARBA" id="ARBA00009765"/>
    </source>
</evidence>
<keyword evidence="3" id="KW-0813">Transport</keyword>
<evidence type="ECO:0000256" key="3">
    <source>
        <dbReference type="ARBA" id="ARBA00022448"/>
    </source>
</evidence>
<dbReference type="SUPFAM" id="SSF143865">
    <property type="entry name" value="CorA soluble domain-like"/>
    <property type="match status" value="1"/>
</dbReference>
<dbReference type="InterPro" id="IPR045861">
    <property type="entry name" value="CorA_cytoplasmic_dom"/>
</dbReference>
<dbReference type="EMBL" id="CP074133">
    <property type="protein sequence ID" value="QUX25922.1"/>
    <property type="molecule type" value="Genomic_DNA"/>
</dbReference>
<keyword evidence="5 8" id="KW-0812">Transmembrane</keyword>
<evidence type="ECO:0000256" key="7">
    <source>
        <dbReference type="ARBA" id="ARBA00023136"/>
    </source>
</evidence>
<dbReference type="Pfam" id="PF01544">
    <property type="entry name" value="CorA"/>
    <property type="match status" value="1"/>
</dbReference>
<accession>A0ABX8BUJ8</accession>
<dbReference type="InterPro" id="IPR002523">
    <property type="entry name" value="MgTranspt_CorA/ZnTranspt_ZntB"/>
</dbReference>
<keyword evidence="6 8" id="KW-1133">Transmembrane helix</keyword>
<proteinExistence type="inferred from homology"/>
<evidence type="ECO:0000256" key="4">
    <source>
        <dbReference type="ARBA" id="ARBA00022475"/>
    </source>
</evidence>
<feature type="transmembrane region" description="Helical" evidence="8">
    <location>
        <begin position="280"/>
        <end position="299"/>
    </location>
</feature>
<protein>
    <submittedName>
        <fullName evidence="9">Magnesium and cobalt transport protein CorA</fullName>
    </submittedName>
</protein>
<evidence type="ECO:0000313" key="10">
    <source>
        <dbReference type="Proteomes" id="UP000676079"/>
    </source>
</evidence>
<evidence type="ECO:0000256" key="6">
    <source>
        <dbReference type="ARBA" id="ARBA00022989"/>
    </source>
</evidence>
<dbReference type="PANTHER" id="PTHR46494">
    <property type="entry name" value="CORA FAMILY METAL ION TRANSPORTER (EUROFUNG)"/>
    <property type="match status" value="1"/>
</dbReference>
<sequence>MWIRLYRDGRPDGTAATPARAREALSGHTGRMAWIALADPARDQLAELARVFRLPPLALEDAVVAHQRPKAELYRDVLFAVLRPAGYDEDAEAVRVGEVHVFAGEDFVITITHTDRLDLSALRPRLEKEPRLLARGPLAVLYAVLDHVVDAYAPVVAALQEDVDELENEVFSGARGTSQRTYRLAREVILLQRAVDPLGRVLEEFMARLREPAEQRGPGGPRPRGDRGELEHLYGHLRDTADHEAAVRERVDALAQLLQNIMSVNGTLVAQAQNEAMKKVSSWGGILVVPTLIASVYGMNIPPSTGFGWTFSWPLALLLMGLSSLCLYLVFRRNGWL</sequence>
<keyword evidence="10" id="KW-1185">Reference proteome</keyword>
<evidence type="ECO:0000256" key="5">
    <source>
        <dbReference type="ARBA" id="ARBA00022692"/>
    </source>
</evidence>
<dbReference type="PANTHER" id="PTHR46494:SF1">
    <property type="entry name" value="CORA FAMILY METAL ION TRANSPORTER (EUROFUNG)"/>
    <property type="match status" value="1"/>
</dbReference>
<dbReference type="Proteomes" id="UP000676079">
    <property type="component" value="Chromosome"/>
</dbReference>
<evidence type="ECO:0000256" key="1">
    <source>
        <dbReference type="ARBA" id="ARBA00004651"/>
    </source>
</evidence>
<dbReference type="InterPro" id="IPR045863">
    <property type="entry name" value="CorA_TM1_TM2"/>
</dbReference>
<keyword evidence="7 8" id="KW-0472">Membrane</keyword>
<dbReference type="SUPFAM" id="SSF144083">
    <property type="entry name" value="Magnesium transport protein CorA, transmembrane region"/>
    <property type="match status" value="1"/>
</dbReference>
<organism evidence="9 10">
    <name type="scientific">Nocardiopsis changdeensis</name>
    <dbReference type="NCBI Taxonomy" id="2831969"/>
    <lineage>
        <taxon>Bacteria</taxon>
        <taxon>Bacillati</taxon>
        <taxon>Actinomycetota</taxon>
        <taxon>Actinomycetes</taxon>
        <taxon>Streptosporangiales</taxon>
        <taxon>Nocardiopsidaceae</taxon>
        <taxon>Nocardiopsis</taxon>
    </lineage>
</organism>
<dbReference type="CDD" id="cd12830">
    <property type="entry name" value="MtCorA-like"/>
    <property type="match status" value="1"/>
</dbReference>
<comment type="subcellular location">
    <subcellularLocation>
        <location evidence="1">Cell membrane</location>
        <topology evidence="1">Multi-pass membrane protein</topology>
    </subcellularLocation>
</comment>
<evidence type="ECO:0000313" key="9">
    <source>
        <dbReference type="EMBL" id="QUX25922.1"/>
    </source>
</evidence>
<keyword evidence="4" id="KW-1003">Cell membrane</keyword>
<name>A0ABX8BUJ8_9ACTN</name>
<comment type="similarity">
    <text evidence="2">Belongs to the CorA metal ion transporter (MIT) (TC 1.A.35) family.</text>
</comment>
<reference evidence="9 10" key="1">
    <citation type="submission" date="2021-05" db="EMBL/GenBank/DDBJ databases">
        <title>Direct Submission.</title>
        <authorList>
            <person name="Li K."/>
            <person name="Gao J."/>
        </authorList>
    </citation>
    <scope>NUCLEOTIDE SEQUENCE [LARGE SCALE GENOMIC DNA]</scope>
    <source>
        <strain evidence="9 10">Mg02</strain>
    </source>
</reference>